<evidence type="ECO:0000313" key="2">
    <source>
        <dbReference type="Proteomes" id="UP001209854"/>
    </source>
</evidence>
<dbReference type="Proteomes" id="UP001209854">
    <property type="component" value="Unassembled WGS sequence"/>
</dbReference>
<dbReference type="EMBL" id="JAPFCC010000001">
    <property type="protein sequence ID" value="MCW7556254.1"/>
    <property type="molecule type" value="Genomic_DNA"/>
</dbReference>
<evidence type="ECO:0000313" key="1">
    <source>
        <dbReference type="EMBL" id="MCW7556254.1"/>
    </source>
</evidence>
<gene>
    <name evidence="1" type="ORF">NX722_27220</name>
</gene>
<keyword evidence="2" id="KW-1185">Reference proteome</keyword>
<organism evidence="1 2">
    <name type="scientific">Endozoicomonas gorgoniicola</name>
    <dbReference type="NCBI Taxonomy" id="1234144"/>
    <lineage>
        <taxon>Bacteria</taxon>
        <taxon>Pseudomonadati</taxon>
        <taxon>Pseudomonadota</taxon>
        <taxon>Gammaproteobacteria</taxon>
        <taxon>Oceanospirillales</taxon>
        <taxon>Endozoicomonadaceae</taxon>
        <taxon>Endozoicomonas</taxon>
    </lineage>
</organism>
<comment type="caution">
    <text evidence="1">The sequence shown here is derived from an EMBL/GenBank/DDBJ whole genome shotgun (WGS) entry which is preliminary data.</text>
</comment>
<accession>A0ABT3N3S2</accession>
<reference evidence="1 2" key="1">
    <citation type="submission" date="2022-10" db="EMBL/GenBank/DDBJ databases">
        <title>High-quality genome sequences of two octocoral-associated bacteria, Endozoicomonas euniceicola EF212 and Endozoicomonas gorgoniicola PS125.</title>
        <authorList>
            <person name="Chiou Y.-J."/>
            <person name="Chen Y.-H."/>
        </authorList>
    </citation>
    <scope>NUCLEOTIDE SEQUENCE [LARGE SCALE GENOMIC DNA]</scope>
    <source>
        <strain evidence="1 2">PS125</strain>
    </source>
</reference>
<name>A0ABT3N3S2_9GAMM</name>
<sequence length="126" mass="15022">MPLEVRTPGERVIDYRLEHFSEIEWATEKAYKDLFVKCREQQPSRPDRHPFRLYDILTLEPSRRYFRILTLHEVIDLLNNSGYRCYSKIHCIFDRILVRSGGGPKRPFKLHQPEESGSAFDDWVVV</sequence>
<proteinExistence type="predicted"/>
<protein>
    <submittedName>
        <fullName evidence="1">Uncharacterized protein</fullName>
    </submittedName>
</protein>